<dbReference type="InterPro" id="IPR036388">
    <property type="entry name" value="WH-like_DNA-bd_sf"/>
</dbReference>
<accession>A0A1G1W3P5</accession>
<dbReference type="GO" id="GO:0003700">
    <property type="term" value="F:DNA-binding transcription factor activity"/>
    <property type="evidence" value="ECO:0007669"/>
    <property type="project" value="InterPro"/>
</dbReference>
<organism evidence="5 6">
    <name type="scientific">Candidatus Woykebacteria bacterium GWA1_44_8</name>
    <dbReference type="NCBI Taxonomy" id="1802591"/>
    <lineage>
        <taxon>Bacteria</taxon>
        <taxon>Candidatus Woykeibacteriota</taxon>
    </lineage>
</organism>
<dbReference type="STRING" id="1802591.A2113_03430"/>
<dbReference type="CDD" id="cd00090">
    <property type="entry name" value="HTH_ARSR"/>
    <property type="match status" value="1"/>
</dbReference>
<comment type="caution">
    <text evidence="5">The sequence shown here is derived from an EMBL/GenBank/DDBJ whole genome shotgun (WGS) entry which is preliminary data.</text>
</comment>
<dbReference type="PROSITE" id="PS50987">
    <property type="entry name" value="HTH_ARSR_2"/>
    <property type="match status" value="1"/>
</dbReference>
<evidence type="ECO:0000313" key="5">
    <source>
        <dbReference type="EMBL" id="OGY22286.1"/>
    </source>
</evidence>
<dbReference type="InterPro" id="IPR036390">
    <property type="entry name" value="WH_DNA-bd_sf"/>
</dbReference>
<gene>
    <name evidence="5" type="ORF">A2113_03430</name>
</gene>
<dbReference type="SUPFAM" id="SSF46785">
    <property type="entry name" value="Winged helix' DNA-binding domain"/>
    <property type="match status" value="1"/>
</dbReference>
<dbReference type="EMBL" id="MHCN01000007">
    <property type="protein sequence ID" value="OGY22286.1"/>
    <property type="molecule type" value="Genomic_DNA"/>
</dbReference>
<dbReference type="SMART" id="SM00418">
    <property type="entry name" value="HTH_ARSR"/>
    <property type="match status" value="1"/>
</dbReference>
<dbReference type="PANTHER" id="PTHR33154">
    <property type="entry name" value="TRANSCRIPTIONAL REGULATOR, ARSR FAMILY"/>
    <property type="match status" value="1"/>
</dbReference>
<sequence length="101" mass="11562">MSSYNCCTPDEQEFRHISSLSSLLKLVGEESRLKILCILKQGQHCVCEVEKHVNLSQSLISHHLKDLKEAGLITDEKRGQWVYYSLTNKGKKVSDILFNLK</sequence>
<dbReference type="InterPro" id="IPR001845">
    <property type="entry name" value="HTH_ArsR_DNA-bd_dom"/>
</dbReference>
<dbReference type="PANTHER" id="PTHR33154:SF18">
    <property type="entry name" value="ARSENICAL RESISTANCE OPERON REPRESSOR"/>
    <property type="match status" value="1"/>
</dbReference>
<protein>
    <recommendedName>
        <fullName evidence="4">HTH arsR-type domain-containing protein</fullName>
    </recommendedName>
</protein>
<evidence type="ECO:0000313" key="6">
    <source>
        <dbReference type="Proteomes" id="UP000176299"/>
    </source>
</evidence>
<proteinExistence type="predicted"/>
<reference evidence="5 6" key="1">
    <citation type="journal article" date="2016" name="Nat. Commun.">
        <title>Thousands of microbial genomes shed light on interconnected biogeochemical processes in an aquifer system.</title>
        <authorList>
            <person name="Anantharaman K."/>
            <person name="Brown C.T."/>
            <person name="Hug L.A."/>
            <person name="Sharon I."/>
            <person name="Castelle C.J."/>
            <person name="Probst A.J."/>
            <person name="Thomas B.C."/>
            <person name="Singh A."/>
            <person name="Wilkins M.J."/>
            <person name="Karaoz U."/>
            <person name="Brodie E.L."/>
            <person name="Williams K.H."/>
            <person name="Hubbard S.S."/>
            <person name="Banfield J.F."/>
        </authorList>
    </citation>
    <scope>NUCLEOTIDE SEQUENCE [LARGE SCALE GENOMIC DNA]</scope>
</reference>
<dbReference type="Proteomes" id="UP000176299">
    <property type="component" value="Unassembled WGS sequence"/>
</dbReference>
<dbReference type="InterPro" id="IPR011991">
    <property type="entry name" value="ArsR-like_HTH"/>
</dbReference>
<dbReference type="GO" id="GO:0003677">
    <property type="term" value="F:DNA binding"/>
    <property type="evidence" value="ECO:0007669"/>
    <property type="project" value="UniProtKB-KW"/>
</dbReference>
<keyword evidence="3" id="KW-0804">Transcription</keyword>
<dbReference type="InterPro" id="IPR051081">
    <property type="entry name" value="HTH_MetalResp_TranReg"/>
</dbReference>
<dbReference type="Pfam" id="PF01022">
    <property type="entry name" value="HTH_5"/>
    <property type="match status" value="1"/>
</dbReference>
<keyword evidence="1" id="KW-0805">Transcription regulation</keyword>
<dbReference type="Gene3D" id="1.10.10.10">
    <property type="entry name" value="Winged helix-like DNA-binding domain superfamily/Winged helix DNA-binding domain"/>
    <property type="match status" value="1"/>
</dbReference>
<keyword evidence="2" id="KW-0238">DNA-binding</keyword>
<feature type="domain" description="HTH arsR-type" evidence="4">
    <location>
        <begin position="12"/>
        <end position="101"/>
    </location>
</feature>
<dbReference type="AlphaFoldDB" id="A0A1G1W3P5"/>
<evidence type="ECO:0000256" key="2">
    <source>
        <dbReference type="ARBA" id="ARBA00023125"/>
    </source>
</evidence>
<dbReference type="PRINTS" id="PR00778">
    <property type="entry name" value="HTHARSR"/>
</dbReference>
<name>A0A1G1W3P5_9BACT</name>
<evidence type="ECO:0000256" key="3">
    <source>
        <dbReference type="ARBA" id="ARBA00023163"/>
    </source>
</evidence>
<evidence type="ECO:0000256" key="1">
    <source>
        <dbReference type="ARBA" id="ARBA00023015"/>
    </source>
</evidence>
<dbReference type="NCBIfam" id="NF033788">
    <property type="entry name" value="HTH_metalloreg"/>
    <property type="match status" value="1"/>
</dbReference>
<evidence type="ECO:0000259" key="4">
    <source>
        <dbReference type="PROSITE" id="PS50987"/>
    </source>
</evidence>